<dbReference type="GO" id="GO:0033389">
    <property type="term" value="P:putrescine biosynthetic process from arginine, via agmatine"/>
    <property type="evidence" value="ECO:0007669"/>
    <property type="project" value="TreeGrafter"/>
</dbReference>
<proteinExistence type="inferred from homology"/>
<dbReference type="AlphaFoldDB" id="A0A5J4IZN2"/>
<dbReference type="Gene3D" id="3.40.800.10">
    <property type="entry name" value="Ureohydrolase domain"/>
    <property type="match status" value="1"/>
</dbReference>
<evidence type="ECO:0000313" key="6">
    <source>
        <dbReference type="EMBL" id="GER59021.1"/>
    </source>
</evidence>
<dbReference type="SUPFAM" id="SSF52768">
    <property type="entry name" value="Arginase/deacetylase"/>
    <property type="match status" value="1"/>
</dbReference>
<dbReference type="GO" id="GO:0006547">
    <property type="term" value="P:L-histidine metabolic process"/>
    <property type="evidence" value="ECO:0007669"/>
    <property type="project" value="UniProtKB-KW"/>
</dbReference>
<keyword evidence="2" id="KW-0378">Hydrolase</keyword>
<dbReference type="PANTHER" id="PTHR11358:SF35">
    <property type="entry name" value="FORMIMIDOYLGLUTAMASE"/>
    <property type="match status" value="1"/>
</dbReference>
<gene>
    <name evidence="6" type="ORF">ULMA_11290</name>
</gene>
<dbReference type="InterPro" id="IPR006035">
    <property type="entry name" value="Ureohydrolase"/>
</dbReference>
<evidence type="ECO:0000256" key="4">
    <source>
        <dbReference type="ARBA" id="ARBA00023211"/>
    </source>
</evidence>
<dbReference type="OrthoDB" id="9788689at2"/>
<protein>
    <submittedName>
        <fullName evidence="6">Arginase</fullName>
    </submittedName>
</protein>
<evidence type="ECO:0000313" key="7">
    <source>
        <dbReference type="Proteomes" id="UP000326509"/>
    </source>
</evidence>
<keyword evidence="1" id="KW-0479">Metal-binding</keyword>
<dbReference type="EMBL" id="BKCG01000002">
    <property type="protein sequence ID" value="GER59021.1"/>
    <property type="molecule type" value="Genomic_DNA"/>
</dbReference>
<dbReference type="InterPro" id="IPR023696">
    <property type="entry name" value="Ureohydrolase_dom_sf"/>
</dbReference>
<dbReference type="RefSeq" id="WP_151673099.1">
    <property type="nucleotide sequence ID" value="NZ_BKCG01000002.1"/>
</dbReference>
<evidence type="ECO:0000256" key="5">
    <source>
        <dbReference type="PROSITE-ProRule" id="PRU00742"/>
    </source>
</evidence>
<name>A0A5J4IZN2_9FLAO</name>
<dbReference type="Pfam" id="PF00491">
    <property type="entry name" value="Arginase"/>
    <property type="match status" value="1"/>
</dbReference>
<dbReference type="Proteomes" id="UP000326509">
    <property type="component" value="Unassembled WGS sequence"/>
</dbReference>
<accession>A0A5J4IZN2</accession>
<organism evidence="6 7">
    <name type="scientific">Patiriisocius marinus</name>
    <dbReference type="NCBI Taxonomy" id="1397112"/>
    <lineage>
        <taxon>Bacteria</taxon>
        <taxon>Pseudomonadati</taxon>
        <taxon>Bacteroidota</taxon>
        <taxon>Flavobacteriia</taxon>
        <taxon>Flavobacteriales</taxon>
        <taxon>Flavobacteriaceae</taxon>
        <taxon>Patiriisocius</taxon>
    </lineage>
</organism>
<keyword evidence="4" id="KW-0464">Manganese</keyword>
<dbReference type="CDD" id="cd09988">
    <property type="entry name" value="Formimidoylglutamase"/>
    <property type="match status" value="1"/>
</dbReference>
<dbReference type="PROSITE" id="PS51409">
    <property type="entry name" value="ARGINASE_2"/>
    <property type="match status" value="1"/>
</dbReference>
<dbReference type="PANTHER" id="PTHR11358">
    <property type="entry name" value="ARGINASE/AGMATINASE"/>
    <property type="match status" value="1"/>
</dbReference>
<dbReference type="GO" id="GO:0046872">
    <property type="term" value="F:metal ion binding"/>
    <property type="evidence" value="ECO:0007669"/>
    <property type="project" value="UniProtKB-KW"/>
</dbReference>
<dbReference type="GO" id="GO:0008783">
    <property type="term" value="F:agmatinase activity"/>
    <property type="evidence" value="ECO:0007669"/>
    <property type="project" value="TreeGrafter"/>
</dbReference>
<keyword evidence="3" id="KW-0369">Histidine metabolism</keyword>
<keyword evidence="7" id="KW-1185">Reference proteome</keyword>
<comment type="similarity">
    <text evidence="5">Belongs to the arginase family.</text>
</comment>
<comment type="caution">
    <text evidence="6">The sequence shown here is derived from an EMBL/GenBank/DDBJ whole genome shotgun (WGS) entry which is preliminary data.</text>
</comment>
<sequence length="332" mass="37013">MNHLITYSQKTLAEYTNLRDLELKFGEVAATLEANTLLKNTVQKYVLIGIPEDIGVRANHGISGSSNAWKSCLNVLCNMQENSFTNAKQLLILGEVDCRLEMEEASTLDSKTTDYLEKLGALVSRIDIKVSEVVEAVVSAGKIPIIIGGGHNNSFGNLKGLSLAKGKKVNALNFDAHSDFRPLEHRHSGNGFSYAKQEGYLNNYFIYGLHKQYTSQHQIDRMSQNRVQYSWFDETHISEIKTEEWITNEINDFICISYFGLEIDLDAISAMGSSALSPVGFSVIDCIKFIKKYSANKNCGYIHLCEGAPNREIHPNQVGKVLSYLITSVLTK</sequence>
<evidence type="ECO:0000256" key="3">
    <source>
        <dbReference type="ARBA" id="ARBA00022808"/>
    </source>
</evidence>
<evidence type="ECO:0000256" key="1">
    <source>
        <dbReference type="ARBA" id="ARBA00022723"/>
    </source>
</evidence>
<reference evidence="6 7" key="1">
    <citation type="submission" date="2019-08" db="EMBL/GenBank/DDBJ databases">
        <title>Draft genome sequence of Ulvibacter marinus type strain NBRC 109484.</title>
        <authorList>
            <person name="Kawano K."/>
            <person name="Ushijima N."/>
            <person name="Kihara M."/>
            <person name="Itoh H."/>
        </authorList>
    </citation>
    <scope>NUCLEOTIDE SEQUENCE [LARGE SCALE GENOMIC DNA]</scope>
    <source>
        <strain evidence="6 7">NBRC 109484</strain>
    </source>
</reference>
<evidence type="ECO:0000256" key="2">
    <source>
        <dbReference type="ARBA" id="ARBA00022801"/>
    </source>
</evidence>